<keyword evidence="1" id="KW-0285">Flavoprotein</keyword>
<organism evidence="4 5">
    <name type="scientific">Candidatus Avisuccinivibrio stercorigallinarum</name>
    <dbReference type="NCBI Taxonomy" id="2840704"/>
    <lineage>
        <taxon>Bacteria</taxon>
        <taxon>Pseudomonadati</taxon>
        <taxon>Pseudomonadota</taxon>
        <taxon>Gammaproteobacteria</taxon>
        <taxon>Aeromonadales</taxon>
        <taxon>Succinivibrionaceae</taxon>
        <taxon>Succinivibrionaceae incertae sedis</taxon>
        <taxon>Candidatus Avisuccinivibrio</taxon>
    </lineage>
</organism>
<dbReference type="AlphaFoldDB" id="A0A9D9DC54"/>
<reference evidence="4" key="2">
    <citation type="journal article" date="2021" name="PeerJ">
        <title>Extensive microbial diversity within the chicken gut microbiome revealed by metagenomics and culture.</title>
        <authorList>
            <person name="Gilroy R."/>
            <person name="Ravi A."/>
            <person name="Getino M."/>
            <person name="Pursley I."/>
            <person name="Horton D.L."/>
            <person name="Alikhan N.F."/>
            <person name="Baker D."/>
            <person name="Gharbi K."/>
            <person name="Hall N."/>
            <person name="Watson M."/>
            <person name="Adriaenssens E.M."/>
            <person name="Foster-Nyarko E."/>
            <person name="Jarju S."/>
            <person name="Secka A."/>
            <person name="Antonio M."/>
            <person name="Oren A."/>
            <person name="Chaudhuri R.R."/>
            <person name="La Ragione R."/>
            <person name="Hildebrand F."/>
            <person name="Pallen M.J."/>
        </authorList>
    </citation>
    <scope>NUCLEOTIDE SEQUENCE</scope>
    <source>
        <strain evidence="4">17213</strain>
    </source>
</reference>
<protein>
    <submittedName>
        <fullName evidence="4">NAD(P)H-dependent oxidoreductase</fullName>
    </submittedName>
</protein>
<dbReference type="InterPro" id="IPR029039">
    <property type="entry name" value="Flavoprotein-like_sf"/>
</dbReference>
<dbReference type="Proteomes" id="UP000823631">
    <property type="component" value="Unassembled WGS sequence"/>
</dbReference>
<evidence type="ECO:0000256" key="1">
    <source>
        <dbReference type="ARBA" id="ARBA00022630"/>
    </source>
</evidence>
<sequence>MSKILTAYFSASGTTRQVGRRLAAAINSDLFEIAPKVPYTRADLDWTNKHSRTSLEMADPKSRPEMAAKLEHPEQYSVIFLGFPIWWYTAPHIINTFLELHQWSGQKIVPFCTSGGSGITRACKEIAPSCPGAQVVNGRHFASSATEEELARWASEVL</sequence>
<dbReference type="Pfam" id="PF12682">
    <property type="entry name" value="Flavodoxin_4"/>
    <property type="match status" value="1"/>
</dbReference>
<gene>
    <name evidence="4" type="ORF">IAB19_04880</name>
</gene>
<evidence type="ECO:0000256" key="2">
    <source>
        <dbReference type="ARBA" id="ARBA00022643"/>
    </source>
</evidence>
<evidence type="ECO:0000313" key="4">
    <source>
        <dbReference type="EMBL" id="MBO8415694.1"/>
    </source>
</evidence>
<keyword evidence="2" id="KW-0288">FMN</keyword>
<proteinExistence type="predicted"/>
<dbReference type="SUPFAM" id="SSF52218">
    <property type="entry name" value="Flavoproteins"/>
    <property type="match status" value="1"/>
</dbReference>
<dbReference type="PANTHER" id="PTHR39201:SF1">
    <property type="entry name" value="FLAVODOXIN-LIKE DOMAIN-CONTAINING PROTEIN"/>
    <property type="match status" value="1"/>
</dbReference>
<dbReference type="InterPro" id="IPR008254">
    <property type="entry name" value="Flavodoxin/NO_synth"/>
</dbReference>
<dbReference type="EMBL" id="JADINH010000104">
    <property type="protein sequence ID" value="MBO8415694.1"/>
    <property type="molecule type" value="Genomic_DNA"/>
</dbReference>
<feature type="domain" description="Flavodoxin-like" evidence="3">
    <location>
        <begin position="3"/>
        <end position="155"/>
    </location>
</feature>
<dbReference type="PANTHER" id="PTHR39201">
    <property type="entry name" value="EXPORTED PROTEIN-RELATED"/>
    <property type="match status" value="1"/>
</dbReference>
<accession>A0A9D9DC54</accession>
<dbReference type="GO" id="GO:0010181">
    <property type="term" value="F:FMN binding"/>
    <property type="evidence" value="ECO:0007669"/>
    <property type="project" value="InterPro"/>
</dbReference>
<evidence type="ECO:0000259" key="3">
    <source>
        <dbReference type="Pfam" id="PF12682"/>
    </source>
</evidence>
<name>A0A9D9DC54_9GAMM</name>
<evidence type="ECO:0000313" key="5">
    <source>
        <dbReference type="Proteomes" id="UP000823631"/>
    </source>
</evidence>
<dbReference type="Gene3D" id="3.40.50.360">
    <property type="match status" value="1"/>
</dbReference>
<comment type="caution">
    <text evidence="4">The sequence shown here is derived from an EMBL/GenBank/DDBJ whole genome shotgun (WGS) entry which is preliminary data.</text>
</comment>
<dbReference type="NCBIfam" id="NF005501">
    <property type="entry name" value="PRK07116.1"/>
    <property type="match status" value="1"/>
</dbReference>
<reference evidence="4" key="1">
    <citation type="submission" date="2020-10" db="EMBL/GenBank/DDBJ databases">
        <authorList>
            <person name="Gilroy R."/>
        </authorList>
    </citation>
    <scope>NUCLEOTIDE SEQUENCE</scope>
    <source>
        <strain evidence="4">17213</strain>
    </source>
</reference>